<organism evidence="2 3">
    <name type="scientific">Actinoplanes regularis</name>
    <dbReference type="NCBI Taxonomy" id="52697"/>
    <lineage>
        <taxon>Bacteria</taxon>
        <taxon>Bacillati</taxon>
        <taxon>Actinomycetota</taxon>
        <taxon>Actinomycetes</taxon>
        <taxon>Micromonosporales</taxon>
        <taxon>Micromonosporaceae</taxon>
        <taxon>Actinoplanes</taxon>
    </lineage>
</organism>
<dbReference type="Proteomes" id="UP000198415">
    <property type="component" value="Unassembled WGS sequence"/>
</dbReference>
<keyword evidence="1" id="KW-0812">Transmembrane</keyword>
<evidence type="ECO:0000313" key="3">
    <source>
        <dbReference type="Proteomes" id="UP000198415"/>
    </source>
</evidence>
<gene>
    <name evidence="2" type="ORF">SAMN06264365_106223</name>
</gene>
<name>A0A238ZS29_9ACTN</name>
<evidence type="ECO:0000256" key="1">
    <source>
        <dbReference type="SAM" id="Phobius"/>
    </source>
</evidence>
<feature type="transmembrane region" description="Helical" evidence="1">
    <location>
        <begin position="34"/>
        <end position="55"/>
    </location>
</feature>
<protein>
    <submittedName>
        <fullName evidence="2">Uncharacterized protein</fullName>
    </submittedName>
</protein>
<keyword evidence="1" id="KW-0472">Membrane</keyword>
<keyword evidence="3" id="KW-1185">Reference proteome</keyword>
<accession>A0A238ZS29</accession>
<dbReference type="EMBL" id="FZNR01000006">
    <property type="protein sequence ID" value="SNR85544.1"/>
    <property type="molecule type" value="Genomic_DNA"/>
</dbReference>
<reference evidence="2 3" key="1">
    <citation type="submission" date="2017-06" db="EMBL/GenBank/DDBJ databases">
        <authorList>
            <person name="Kim H.J."/>
            <person name="Triplett B.A."/>
        </authorList>
    </citation>
    <scope>NUCLEOTIDE SEQUENCE [LARGE SCALE GENOMIC DNA]</scope>
    <source>
        <strain evidence="2 3">DSM 43151</strain>
    </source>
</reference>
<proteinExistence type="predicted"/>
<feature type="transmembrane region" description="Helical" evidence="1">
    <location>
        <begin position="62"/>
        <end position="86"/>
    </location>
</feature>
<evidence type="ECO:0000313" key="2">
    <source>
        <dbReference type="EMBL" id="SNR85544.1"/>
    </source>
</evidence>
<sequence>MLVGVLVLALHVGLGLLAADRLWTDTDDPHQWAYFYGTGGCCITPITASVGAILANNPRFKAIGVGVLIGLGLALAVGAFAVFSAYTPPWANN</sequence>
<dbReference type="AlphaFoldDB" id="A0A238ZS29"/>
<keyword evidence="1" id="KW-1133">Transmembrane helix</keyword>